<dbReference type="GO" id="GO:0046961">
    <property type="term" value="F:proton-transporting ATPase activity, rotational mechanism"/>
    <property type="evidence" value="ECO:0007669"/>
    <property type="project" value="TreeGrafter"/>
</dbReference>
<accession>A0A3B1CYH6</accession>
<sequence length="165" mass="18718">MFEAEPGLIIWTWLCFGVLLALLSKFAYKPIVAFLDSRAASIQEELEGSEAKRKEAEDLLVKYKTQLDEGRLEVQKMIEEGRAVGEKLKREIVDKAADESKGLVKKAQEEIDREKKKALMELQEQVAELSVQVASKMIQNTLQPKDHEKLIEDALAQVKENYAKA</sequence>
<organism evidence="16">
    <name type="scientific">hydrothermal vent metagenome</name>
    <dbReference type="NCBI Taxonomy" id="652676"/>
    <lineage>
        <taxon>unclassified sequences</taxon>
        <taxon>metagenomes</taxon>
        <taxon>ecological metagenomes</taxon>
    </lineage>
</organism>
<keyword evidence="5" id="KW-1003">Cell membrane</keyword>
<dbReference type="InterPro" id="IPR050059">
    <property type="entry name" value="ATP_synthase_B_chain"/>
</dbReference>
<evidence type="ECO:0000256" key="5">
    <source>
        <dbReference type="ARBA" id="ARBA00022475"/>
    </source>
</evidence>
<evidence type="ECO:0000256" key="15">
    <source>
        <dbReference type="SAM" id="Phobius"/>
    </source>
</evidence>
<keyword evidence="11 15" id="KW-0472">Membrane</keyword>
<feature type="coiled-coil region" evidence="14">
    <location>
        <begin position="32"/>
        <end position="139"/>
    </location>
</feature>
<dbReference type="Pfam" id="PF00430">
    <property type="entry name" value="ATP-synt_B"/>
    <property type="match status" value="1"/>
</dbReference>
<dbReference type="InterPro" id="IPR002146">
    <property type="entry name" value="ATP_synth_b/b'su_bac/chlpt"/>
</dbReference>
<keyword evidence="7 15" id="KW-0812">Transmembrane</keyword>
<comment type="similarity">
    <text evidence="3">Belongs to the ATPase B chain family.</text>
</comment>
<dbReference type="GO" id="GO:0015986">
    <property type="term" value="P:proton motive force-driven ATP synthesis"/>
    <property type="evidence" value="ECO:0007669"/>
    <property type="project" value="InterPro"/>
</dbReference>
<evidence type="ECO:0008006" key="17">
    <source>
        <dbReference type="Google" id="ProtNLM"/>
    </source>
</evidence>
<dbReference type="InterPro" id="IPR028987">
    <property type="entry name" value="ATP_synth_B-like_membr_sf"/>
</dbReference>
<gene>
    <name evidence="16" type="ORF">MNBD_NITROSPIRAE01-10</name>
</gene>
<dbReference type="NCBIfam" id="TIGR01144">
    <property type="entry name" value="ATP_synt_b"/>
    <property type="match status" value="1"/>
</dbReference>
<evidence type="ECO:0000256" key="9">
    <source>
        <dbReference type="ARBA" id="ARBA00022989"/>
    </source>
</evidence>
<dbReference type="PANTHER" id="PTHR33445:SF1">
    <property type="entry name" value="ATP SYNTHASE SUBUNIT B"/>
    <property type="match status" value="1"/>
</dbReference>
<keyword evidence="12" id="KW-0066">ATP synthesis</keyword>
<evidence type="ECO:0000256" key="7">
    <source>
        <dbReference type="ARBA" id="ARBA00022692"/>
    </source>
</evidence>
<evidence type="ECO:0000256" key="1">
    <source>
        <dbReference type="ARBA" id="ARBA00004167"/>
    </source>
</evidence>
<evidence type="ECO:0000256" key="8">
    <source>
        <dbReference type="ARBA" id="ARBA00022781"/>
    </source>
</evidence>
<feature type="transmembrane region" description="Helical" evidence="15">
    <location>
        <begin position="6"/>
        <end position="28"/>
    </location>
</feature>
<keyword evidence="4" id="KW-0813">Transport</keyword>
<dbReference type="CDD" id="cd06503">
    <property type="entry name" value="ATP-synt_Fo_b"/>
    <property type="match status" value="1"/>
</dbReference>
<dbReference type="GO" id="GO:0012505">
    <property type="term" value="C:endomembrane system"/>
    <property type="evidence" value="ECO:0007669"/>
    <property type="project" value="UniProtKB-SubCell"/>
</dbReference>
<dbReference type="SUPFAM" id="SSF81573">
    <property type="entry name" value="F1F0 ATP synthase subunit B, membrane domain"/>
    <property type="match status" value="1"/>
</dbReference>
<comment type="subcellular location">
    <subcellularLocation>
        <location evidence="2">Endomembrane system</location>
    </subcellularLocation>
    <subcellularLocation>
        <location evidence="1">Membrane</location>
        <topology evidence="1">Single-pass membrane protein</topology>
    </subcellularLocation>
</comment>
<evidence type="ECO:0000256" key="13">
    <source>
        <dbReference type="ARBA" id="ARBA00025198"/>
    </source>
</evidence>
<dbReference type="AlphaFoldDB" id="A0A3B1CYH6"/>
<name>A0A3B1CYH6_9ZZZZ</name>
<keyword evidence="10" id="KW-0406">Ion transport</keyword>
<dbReference type="HAMAP" id="MF_01398">
    <property type="entry name" value="ATP_synth_b_bprime"/>
    <property type="match status" value="1"/>
</dbReference>
<comment type="function">
    <text evidence="13">F(1)F(0) ATP synthase produces ATP from ADP in the presence of a proton or sodium gradient. F-type ATPases consist of two structural domains, F(1) containing the extramembraneous catalytic core and F(0) containing the membrane proton channel, linked together by a central stalk and a peripheral stalk. During catalysis, ATP synthesis in the catalytic domain of F(1) is coupled via a rotary mechanism of the central stalk subunits to proton translocation.</text>
</comment>
<evidence type="ECO:0000256" key="11">
    <source>
        <dbReference type="ARBA" id="ARBA00023136"/>
    </source>
</evidence>
<evidence type="ECO:0000256" key="12">
    <source>
        <dbReference type="ARBA" id="ARBA00023310"/>
    </source>
</evidence>
<evidence type="ECO:0000256" key="4">
    <source>
        <dbReference type="ARBA" id="ARBA00022448"/>
    </source>
</evidence>
<proteinExistence type="inferred from homology"/>
<keyword evidence="14" id="KW-0175">Coiled coil</keyword>
<dbReference type="InterPro" id="IPR005864">
    <property type="entry name" value="ATP_synth_F0_bsu_bac"/>
</dbReference>
<evidence type="ECO:0000256" key="14">
    <source>
        <dbReference type="SAM" id="Coils"/>
    </source>
</evidence>
<keyword evidence="8" id="KW-0375">Hydrogen ion transport</keyword>
<keyword evidence="9 15" id="KW-1133">Transmembrane helix</keyword>
<evidence type="ECO:0000256" key="2">
    <source>
        <dbReference type="ARBA" id="ARBA00004308"/>
    </source>
</evidence>
<evidence type="ECO:0000313" key="16">
    <source>
        <dbReference type="EMBL" id="VAX33482.1"/>
    </source>
</evidence>
<keyword evidence="6" id="KW-0138">CF(0)</keyword>
<evidence type="ECO:0000256" key="10">
    <source>
        <dbReference type="ARBA" id="ARBA00023065"/>
    </source>
</evidence>
<evidence type="ECO:0000256" key="3">
    <source>
        <dbReference type="ARBA" id="ARBA00005513"/>
    </source>
</evidence>
<reference evidence="16" key="1">
    <citation type="submission" date="2018-06" db="EMBL/GenBank/DDBJ databases">
        <authorList>
            <person name="Zhirakovskaya E."/>
        </authorList>
    </citation>
    <scope>NUCLEOTIDE SEQUENCE</scope>
</reference>
<dbReference type="GO" id="GO:0045259">
    <property type="term" value="C:proton-transporting ATP synthase complex"/>
    <property type="evidence" value="ECO:0007669"/>
    <property type="project" value="UniProtKB-KW"/>
</dbReference>
<evidence type="ECO:0000256" key="6">
    <source>
        <dbReference type="ARBA" id="ARBA00022547"/>
    </source>
</evidence>
<protein>
    <recommendedName>
        <fullName evidence="17">ATP synthase F0 sector subunit b</fullName>
    </recommendedName>
</protein>
<dbReference type="PANTHER" id="PTHR33445">
    <property type="entry name" value="ATP SYNTHASE SUBUNIT B', CHLOROPLASTIC"/>
    <property type="match status" value="1"/>
</dbReference>
<dbReference type="EMBL" id="UOGF01000109">
    <property type="protein sequence ID" value="VAX33482.1"/>
    <property type="molecule type" value="Genomic_DNA"/>
</dbReference>